<dbReference type="AlphaFoldDB" id="A0A0K2UJ52"/>
<reference evidence="3" key="1">
    <citation type="submission" date="2014-05" db="EMBL/GenBank/DDBJ databases">
        <authorList>
            <person name="Chronopoulou M."/>
        </authorList>
    </citation>
    <scope>NUCLEOTIDE SEQUENCE</scope>
    <source>
        <tissue evidence="3">Whole organism</tissue>
    </source>
</reference>
<feature type="region of interest" description="Disordered" evidence="1">
    <location>
        <begin position="110"/>
        <end position="152"/>
    </location>
</feature>
<dbReference type="PANTHER" id="PTHR15960">
    <property type="entry name" value="LD44032P"/>
    <property type="match status" value="1"/>
</dbReference>
<evidence type="ECO:0000259" key="2">
    <source>
        <dbReference type="PROSITE" id="PS50030"/>
    </source>
</evidence>
<feature type="domain" description="UBA" evidence="2">
    <location>
        <begin position="349"/>
        <end position="396"/>
    </location>
</feature>
<evidence type="ECO:0000313" key="3">
    <source>
        <dbReference type="EMBL" id="CDW38080.1"/>
    </source>
</evidence>
<dbReference type="GO" id="GO:0043130">
    <property type="term" value="F:ubiquitin binding"/>
    <property type="evidence" value="ECO:0007669"/>
    <property type="project" value="InterPro"/>
</dbReference>
<dbReference type="GO" id="GO:0000813">
    <property type="term" value="C:ESCRT I complex"/>
    <property type="evidence" value="ECO:0007669"/>
    <property type="project" value="InterPro"/>
</dbReference>
<feature type="region of interest" description="Disordered" evidence="1">
    <location>
        <begin position="244"/>
        <end position="263"/>
    </location>
</feature>
<dbReference type="KEGG" id="lsm:121114427"/>
<organism evidence="3">
    <name type="scientific">Lepeophtheirus salmonis</name>
    <name type="common">Salmon louse</name>
    <name type="synonym">Caligus salmonis</name>
    <dbReference type="NCBI Taxonomy" id="72036"/>
    <lineage>
        <taxon>Eukaryota</taxon>
        <taxon>Metazoa</taxon>
        <taxon>Ecdysozoa</taxon>
        <taxon>Arthropoda</taxon>
        <taxon>Crustacea</taxon>
        <taxon>Multicrustacea</taxon>
        <taxon>Hexanauplia</taxon>
        <taxon>Copepoda</taxon>
        <taxon>Siphonostomatoida</taxon>
        <taxon>Caligidae</taxon>
        <taxon>Lepeophtheirus</taxon>
    </lineage>
</organism>
<dbReference type="OrthoDB" id="2018023at2759"/>
<dbReference type="EMBL" id="HACA01020719">
    <property type="protein sequence ID" value="CDW38080.1"/>
    <property type="molecule type" value="Transcribed_RNA"/>
</dbReference>
<dbReference type="PANTHER" id="PTHR15960:SF5">
    <property type="entry name" value="LD44032P"/>
    <property type="match status" value="1"/>
</dbReference>
<dbReference type="GO" id="GO:0043162">
    <property type="term" value="P:ubiquitin-dependent protein catabolic process via the multivesicular body sorting pathway"/>
    <property type="evidence" value="ECO:0007669"/>
    <property type="project" value="InterPro"/>
</dbReference>
<dbReference type="InterPro" id="IPR015940">
    <property type="entry name" value="UBA"/>
</dbReference>
<evidence type="ECO:0000256" key="1">
    <source>
        <dbReference type="SAM" id="MobiDB-lite"/>
    </source>
</evidence>
<protein>
    <recommendedName>
        <fullName evidence="2">UBA domain-containing protein</fullName>
    </recommendedName>
</protein>
<dbReference type="PROSITE" id="PS50030">
    <property type="entry name" value="UBA"/>
    <property type="match status" value="1"/>
</dbReference>
<sequence length="396" mass="44826">MAMEGLDSRLDAVGFSYLDQVPITMNPIFTLSVNLDEVNNLLNTELLILPVHCPYDWEKEQSALKTLLSDIEARSIAQAKEVETLEREVQERLQAKQEKEKKELELQLSNLKCSPSSSSEESDQQPLQQKEVTQVKEEEPLTPLSPPSPINYSEFEAAADPFESAELQTINELHELAACFPSVPQTPPKCYFPQPLNNHQLFQQNYVSHPQHQELKSSKSFGDIVGEIKREENLHQNHYVKSIKPLGPSLTPPGSASKTKGLENWTPWPNLDTLNKEELDPFADLSETERSVCSKINEMGFAKPQLVKGVKHLGIDSEKLINFCLIVDELVSERNCPKEVAEDVLLKKDLDKEESRKYLTTFMELKELGFESSEMCKAIEEAGYNKDEALKVLIKD</sequence>
<dbReference type="Gene3D" id="1.20.120.1920">
    <property type="entry name" value="UBAP1 SOUBA domain"/>
    <property type="match status" value="1"/>
</dbReference>
<dbReference type="InterPro" id="IPR038870">
    <property type="entry name" value="UBAP1"/>
</dbReference>
<proteinExistence type="predicted"/>
<dbReference type="InterPro" id="IPR042575">
    <property type="entry name" value="UBAP1_C"/>
</dbReference>
<dbReference type="GeneID" id="121114427"/>
<name>A0A0K2UJ52_LEPSM</name>
<accession>A0A0K2UJ52</accession>
<feature type="compositionally biased region" description="Low complexity" evidence="1">
    <location>
        <begin position="110"/>
        <end position="132"/>
    </location>
</feature>
<dbReference type="RefSeq" id="XP_040564326.1">
    <property type="nucleotide sequence ID" value="XM_040708392.2"/>
</dbReference>